<dbReference type="Proteomes" id="UP000064967">
    <property type="component" value="Chromosome"/>
</dbReference>
<dbReference type="AlphaFoldDB" id="A0A0K1PYK5"/>
<dbReference type="GO" id="GO:0003677">
    <property type="term" value="F:DNA binding"/>
    <property type="evidence" value="ECO:0007669"/>
    <property type="project" value="InterPro"/>
</dbReference>
<evidence type="ECO:0000256" key="3">
    <source>
        <dbReference type="ARBA" id="ARBA00023082"/>
    </source>
</evidence>
<accession>A0A0K1PYK5</accession>
<comment type="similarity">
    <text evidence="1">Belongs to the sigma-70 factor family. ECF subfamily.</text>
</comment>
<dbReference type="SUPFAM" id="SSF88946">
    <property type="entry name" value="Sigma2 domain of RNA polymerase sigma factors"/>
    <property type="match status" value="1"/>
</dbReference>
<dbReference type="EMBL" id="CP012333">
    <property type="protein sequence ID" value="AKU98615.1"/>
    <property type="molecule type" value="Genomic_DNA"/>
</dbReference>
<dbReference type="Gene3D" id="1.10.1740.10">
    <property type="match status" value="1"/>
</dbReference>
<dbReference type="Pfam" id="PF08281">
    <property type="entry name" value="Sigma70_r4_2"/>
    <property type="match status" value="1"/>
</dbReference>
<keyword evidence="8" id="KW-1185">Reference proteome</keyword>
<keyword evidence="4" id="KW-0804">Transcription</keyword>
<dbReference type="InterPro" id="IPR013325">
    <property type="entry name" value="RNA_pol_sigma_r2"/>
</dbReference>
<evidence type="ECO:0000256" key="1">
    <source>
        <dbReference type="ARBA" id="ARBA00010641"/>
    </source>
</evidence>
<name>A0A0K1PYK5_9BACT</name>
<dbReference type="InterPro" id="IPR013249">
    <property type="entry name" value="RNA_pol_sigma70_r4_t2"/>
</dbReference>
<dbReference type="GO" id="GO:0016987">
    <property type="term" value="F:sigma factor activity"/>
    <property type="evidence" value="ECO:0007669"/>
    <property type="project" value="UniProtKB-KW"/>
</dbReference>
<proteinExistence type="inferred from homology"/>
<evidence type="ECO:0000259" key="6">
    <source>
        <dbReference type="Pfam" id="PF08281"/>
    </source>
</evidence>
<evidence type="ECO:0000313" key="7">
    <source>
        <dbReference type="EMBL" id="AKU98615.1"/>
    </source>
</evidence>
<dbReference type="GO" id="GO:0006352">
    <property type="term" value="P:DNA-templated transcription initiation"/>
    <property type="evidence" value="ECO:0007669"/>
    <property type="project" value="InterPro"/>
</dbReference>
<dbReference type="Gene3D" id="1.10.10.10">
    <property type="entry name" value="Winged helix-like DNA-binding domain superfamily/Winged helix DNA-binding domain"/>
    <property type="match status" value="1"/>
</dbReference>
<reference evidence="7 8" key="1">
    <citation type="submission" date="2015-08" db="EMBL/GenBank/DDBJ databases">
        <authorList>
            <person name="Babu N.S."/>
            <person name="Beckwith C.J."/>
            <person name="Beseler K.G."/>
            <person name="Brison A."/>
            <person name="Carone J.V."/>
            <person name="Caskin T.P."/>
            <person name="Diamond M."/>
            <person name="Durham M.E."/>
            <person name="Foxe J.M."/>
            <person name="Go M."/>
            <person name="Henderson B.A."/>
            <person name="Jones I.B."/>
            <person name="McGettigan J.A."/>
            <person name="Micheletti S.J."/>
            <person name="Nasrallah M.E."/>
            <person name="Ortiz D."/>
            <person name="Piller C.R."/>
            <person name="Privatt S.R."/>
            <person name="Schneider S.L."/>
            <person name="Sharp S."/>
            <person name="Smith T.C."/>
            <person name="Stanton J.D."/>
            <person name="Ullery H.E."/>
            <person name="Wilson R.J."/>
            <person name="Serrano M.G."/>
            <person name="Buck G."/>
            <person name="Lee V."/>
            <person name="Wang Y."/>
            <person name="Carvalho R."/>
            <person name="Voegtly L."/>
            <person name="Shi R."/>
            <person name="Duckworth R."/>
            <person name="Johnson A."/>
            <person name="Loviza R."/>
            <person name="Walstead R."/>
            <person name="Shah Z."/>
            <person name="Kiflezghi M."/>
            <person name="Wade K."/>
            <person name="Ball S.L."/>
            <person name="Bradley K.W."/>
            <person name="Asai D.J."/>
            <person name="Bowman C.A."/>
            <person name="Russell D.A."/>
            <person name="Pope W.H."/>
            <person name="Jacobs-Sera D."/>
            <person name="Hendrix R.W."/>
            <person name="Hatfull G.F."/>
        </authorList>
    </citation>
    <scope>NUCLEOTIDE SEQUENCE [LARGE SCALE GENOMIC DNA]</scope>
    <source>
        <strain evidence="7 8">DSM 27648</strain>
    </source>
</reference>
<keyword evidence="3" id="KW-0731">Sigma factor</keyword>
<dbReference type="STRING" id="1391654.AKJ09_05279"/>
<keyword evidence="2" id="KW-0805">Transcription regulation</keyword>
<dbReference type="NCBIfam" id="TIGR02937">
    <property type="entry name" value="sigma70-ECF"/>
    <property type="match status" value="1"/>
</dbReference>
<dbReference type="InterPro" id="IPR013324">
    <property type="entry name" value="RNA_pol_sigma_r3/r4-like"/>
</dbReference>
<feature type="domain" description="RNA polymerase sigma factor 70 region 4 type 2" evidence="6">
    <location>
        <begin position="112"/>
        <end position="163"/>
    </location>
</feature>
<dbReference type="InterPro" id="IPR014284">
    <property type="entry name" value="RNA_pol_sigma-70_dom"/>
</dbReference>
<evidence type="ECO:0000256" key="4">
    <source>
        <dbReference type="ARBA" id="ARBA00023163"/>
    </source>
</evidence>
<sequence>MRSGTLSFEEVYDGYLDFVWRTSLRLGADTTVIDDVVQEVFLVVHQRLAEFEGRSSMRTWLFGIVRKVVGRVRRTARRKPSHVGTTEPTDLDVFTTAECGPGESAERAEELRLVQRLLDQLDDDKREAFVLAELEQMTIAEVAEAVGANPNTVASRIRAARAAFERGLEEWEASGGKP</sequence>
<gene>
    <name evidence="7" type="ORF">AKJ09_05279</name>
</gene>
<dbReference type="InterPro" id="IPR036388">
    <property type="entry name" value="WH-like_DNA-bd_sf"/>
</dbReference>
<evidence type="ECO:0000256" key="2">
    <source>
        <dbReference type="ARBA" id="ARBA00023015"/>
    </source>
</evidence>
<dbReference type="PANTHER" id="PTHR43133:SF61">
    <property type="entry name" value="ECF RNA POLYMERASE SIGMA FACTOR SIGC"/>
    <property type="match status" value="1"/>
</dbReference>
<evidence type="ECO:0000313" key="8">
    <source>
        <dbReference type="Proteomes" id="UP000064967"/>
    </source>
</evidence>
<dbReference type="InterPro" id="IPR007627">
    <property type="entry name" value="RNA_pol_sigma70_r2"/>
</dbReference>
<evidence type="ECO:0000259" key="5">
    <source>
        <dbReference type="Pfam" id="PF04542"/>
    </source>
</evidence>
<dbReference type="InterPro" id="IPR039425">
    <property type="entry name" value="RNA_pol_sigma-70-like"/>
</dbReference>
<dbReference type="PANTHER" id="PTHR43133">
    <property type="entry name" value="RNA POLYMERASE ECF-TYPE SIGMA FACTO"/>
    <property type="match status" value="1"/>
</dbReference>
<dbReference type="Pfam" id="PF04542">
    <property type="entry name" value="Sigma70_r2"/>
    <property type="match status" value="1"/>
</dbReference>
<organism evidence="7 8">
    <name type="scientific">Labilithrix luteola</name>
    <dbReference type="NCBI Taxonomy" id="1391654"/>
    <lineage>
        <taxon>Bacteria</taxon>
        <taxon>Pseudomonadati</taxon>
        <taxon>Myxococcota</taxon>
        <taxon>Polyangia</taxon>
        <taxon>Polyangiales</taxon>
        <taxon>Labilitrichaceae</taxon>
        <taxon>Labilithrix</taxon>
    </lineage>
</organism>
<dbReference type="KEGG" id="llu:AKJ09_05279"/>
<dbReference type="SUPFAM" id="SSF88659">
    <property type="entry name" value="Sigma3 and sigma4 domains of RNA polymerase sigma factors"/>
    <property type="match status" value="1"/>
</dbReference>
<feature type="domain" description="RNA polymerase sigma-70 region 2" evidence="5">
    <location>
        <begin position="12"/>
        <end position="78"/>
    </location>
</feature>
<protein>
    <submittedName>
        <fullName evidence="7">RNA polymerase sigma factor RpoE</fullName>
    </submittedName>
</protein>